<accession>A0A5B7HL06</accession>
<proteinExistence type="predicted"/>
<sequence length="66" mass="7295">MDDATLRKINFPWPAWVEFAEVWICNYHTPRHATSTLHTAGEGVAGGSPTPSRRALTSPRPHPSLT</sequence>
<evidence type="ECO:0000256" key="1">
    <source>
        <dbReference type="SAM" id="MobiDB-lite"/>
    </source>
</evidence>
<comment type="caution">
    <text evidence="2">The sequence shown here is derived from an EMBL/GenBank/DDBJ whole genome shotgun (WGS) entry which is preliminary data.</text>
</comment>
<evidence type="ECO:0000313" key="2">
    <source>
        <dbReference type="EMBL" id="MPC69408.1"/>
    </source>
</evidence>
<reference evidence="2 3" key="1">
    <citation type="submission" date="2019-05" db="EMBL/GenBank/DDBJ databases">
        <title>Another draft genome of Portunus trituberculatus and its Hox gene families provides insights of decapod evolution.</title>
        <authorList>
            <person name="Jeong J.-H."/>
            <person name="Song I."/>
            <person name="Kim S."/>
            <person name="Choi T."/>
            <person name="Kim D."/>
            <person name="Ryu S."/>
            <person name="Kim W."/>
        </authorList>
    </citation>
    <scope>NUCLEOTIDE SEQUENCE [LARGE SCALE GENOMIC DNA]</scope>
    <source>
        <tissue evidence="2">Muscle</tissue>
    </source>
</reference>
<protein>
    <submittedName>
        <fullName evidence="2">Uncharacterized protein</fullName>
    </submittedName>
</protein>
<keyword evidence="3" id="KW-1185">Reference proteome</keyword>
<dbReference type="AlphaFoldDB" id="A0A5B7HL06"/>
<name>A0A5B7HL06_PORTR</name>
<feature type="region of interest" description="Disordered" evidence="1">
    <location>
        <begin position="38"/>
        <end position="66"/>
    </location>
</feature>
<evidence type="ECO:0000313" key="3">
    <source>
        <dbReference type="Proteomes" id="UP000324222"/>
    </source>
</evidence>
<dbReference type="Proteomes" id="UP000324222">
    <property type="component" value="Unassembled WGS sequence"/>
</dbReference>
<organism evidence="2 3">
    <name type="scientific">Portunus trituberculatus</name>
    <name type="common">Swimming crab</name>
    <name type="synonym">Neptunus trituberculatus</name>
    <dbReference type="NCBI Taxonomy" id="210409"/>
    <lineage>
        <taxon>Eukaryota</taxon>
        <taxon>Metazoa</taxon>
        <taxon>Ecdysozoa</taxon>
        <taxon>Arthropoda</taxon>
        <taxon>Crustacea</taxon>
        <taxon>Multicrustacea</taxon>
        <taxon>Malacostraca</taxon>
        <taxon>Eumalacostraca</taxon>
        <taxon>Eucarida</taxon>
        <taxon>Decapoda</taxon>
        <taxon>Pleocyemata</taxon>
        <taxon>Brachyura</taxon>
        <taxon>Eubrachyura</taxon>
        <taxon>Portunoidea</taxon>
        <taxon>Portunidae</taxon>
        <taxon>Portuninae</taxon>
        <taxon>Portunus</taxon>
    </lineage>
</organism>
<dbReference type="EMBL" id="VSRR010029371">
    <property type="protein sequence ID" value="MPC69408.1"/>
    <property type="molecule type" value="Genomic_DNA"/>
</dbReference>
<gene>
    <name evidence="2" type="ORF">E2C01_063632</name>
</gene>